<dbReference type="Gene3D" id="2.160.20.120">
    <property type="match status" value="1"/>
</dbReference>
<keyword evidence="4" id="KW-1185">Reference proteome</keyword>
<comment type="caution">
    <text evidence="3">The sequence shown here is derived from an EMBL/GenBank/DDBJ whole genome shotgun (WGS) entry which is preliminary data.</text>
</comment>
<evidence type="ECO:0000256" key="1">
    <source>
        <dbReference type="SAM" id="SignalP"/>
    </source>
</evidence>
<protein>
    <submittedName>
        <fullName evidence="3">DUF2807 domain-containing protein</fullName>
    </submittedName>
</protein>
<feature type="chain" id="PRO_5018264606" evidence="1">
    <location>
        <begin position="21"/>
        <end position="225"/>
    </location>
</feature>
<dbReference type="Pfam" id="PF10988">
    <property type="entry name" value="DUF2807"/>
    <property type="match status" value="1"/>
</dbReference>
<dbReference type="EMBL" id="REFV01000002">
    <property type="protein sequence ID" value="RMB63526.1"/>
    <property type="molecule type" value="Genomic_DNA"/>
</dbReference>
<gene>
    <name evidence="3" type="ORF">EAX61_02150</name>
</gene>
<accession>A0A3M0H1N9</accession>
<evidence type="ECO:0000259" key="2">
    <source>
        <dbReference type="Pfam" id="PF10988"/>
    </source>
</evidence>
<name>A0A3M0H1N9_9FLAO</name>
<proteinExistence type="predicted"/>
<feature type="signal peptide" evidence="1">
    <location>
        <begin position="1"/>
        <end position="20"/>
    </location>
</feature>
<evidence type="ECO:0000313" key="3">
    <source>
        <dbReference type="EMBL" id="RMB63526.1"/>
    </source>
</evidence>
<dbReference type="InterPro" id="IPR021255">
    <property type="entry name" value="DUF2807"/>
</dbReference>
<sequence length="225" mass="24568">MTMKFTHTLIALVITAMAYAQSSINKDVGDFTEVKVYDRIVVNLVKSDENKVVITGADADQLVVVNKDGVLKIKMEIDLIFDGDETFVHVHYNNLKTIDGNEGAVISSNELIEQDNIEIKMQEGARAKVGLKVKNAKMRAVTGGIIEASGLAQSQDVTVNTGGIYEGRDLETENSEVFVQAGGEVEVYASKLADVTIRAGGDVDVYGKPENVKRRRTFGGRIRIM</sequence>
<feature type="domain" description="Putative auto-transporter adhesin head GIN" evidence="2">
    <location>
        <begin position="30"/>
        <end position="209"/>
    </location>
</feature>
<keyword evidence="1" id="KW-0732">Signal</keyword>
<evidence type="ECO:0000313" key="4">
    <source>
        <dbReference type="Proteomes" id="UP000281985"/>
    </source>
</evidence>
<organism evidence="3 4">
    <name type="scientific">Dokdonia sinensis</name>
    <dbReference type="NCBI Taxonomy" id="2479847"/>
    <lineage>
        <taxon>Bacteria</taxon>
        <taxon>Pseudomonadati</taxon>
        <taxon>Bacteroidota</taxon>
        <taxon>Flavobacteriia</taxon>
        <taxon>Flavobacteriales</taxon>
        <taxon>Flavobacteriaceae</taxon>
        <taxon>Dokdonia</taxon>
    </lineage>
</organism>
<dbReference type="AlphaFoldDB" id="A0A3M0H1N9"/>
<reference evidence="3 4" key="1">
    <citation type="submission" date="2018-10" db="EMBL/GenBank/DDBJ databases">
        <title>Dokdonia luteus sp. nov., isolated from sea water.</title>
        <authorList>
            <person name="Zhou L.Y."/>
            <person name="Du Z.J."/>
        </authorList>
    </citation>
    <scope>NUCLEOTIDE SEQUENCE [LARGE SCALE GENOMIC DNA]</scope>
    <source>
        <strain evidence="3 4">SH27</strain>
    </source>
</reference>
<dbReference type="OrthoDB" id="704821at2"/>
<dbReference type="Proteomes" id="UP000281985">
    <property type="component" value="Unassembled WGS sequence"/>
</dbReference>